<proteinExistence type="predicted"/>
<dbReference type="SMART" id="SM00743">
    <property type="entry name" value="Agenet"/>
    <property type="match status" value="1"/>
</dbReference>
<dbReference type="AlphaFoldDB" id="A0AAD7LB33"/>
<dbReference type="Pfam" id="PF05641">
    <property type="entry name" value="Agenet"/>
    <property type="match status" value="1"/>
</dbReference>
<evidence type="ECO:0000313" key="3">
    <source>
        <dbReference type="Proteomes" id="UP001163823"/>
    </source>
</evidence>
<reference evidence="2" key="1">
    <citation type="journal article" date="2023" name="Science">
        <title>Elucidation of the pathway for biosynthesis of saponin adjuvants from the soapbark tree.</title>
        <authorList>
            <person name="Reed J."/>
            <person name="Orme A."/>
            <person name="El-Demerdash A."/>
            <person name="Owen C."/>
            <person name="Martin L.B.B."/>
            <person name="Misra R.C."/>
            <person name="Kikuchi S."/>
            <person name="Rejzek M."/>
            <person name="Martin A.C."/>
            <person name="Harkess A."/>
            <person name="Leebens-Mack J."/>
            <person name="Louveau T."/>
            <person name="Stephenson M.J."/>
            <person name="Osbourn A."/>
        </authorList>
    </citation>
    <scope>NUCLEOTIDE SEQUENCE</scope>
    <source>
        <strain evidence="2">S10</strain>
    </source>
</reference>
<accession>A0AAD7LB33</accession>
<keyword evidence="3" id="KW-1185">Reference proteome</keyword>
<gene>
    <name evidence="2" type="ORF">O6P43_021461</name>
</gene>
<organism evidence="2 3">
    <name type="scientific">Quillaja saponaria</name>
    <name type="common">Soap bark tree</name>
    <dbReference type="NCBI Taxonomy" id="32244"/>
    <lineage>
        <taxon>Eukaryota</taxon>
        <taxon>Viridiplantae</taxon>
        <taxon>Streptophyta</taxon>
        <taxon>Embryophyta</taxon>
        <taxon>Tracheophyta</taxon>
        <taxon>Spermatophyta</taxon>
        <taxon>Magnoliopsida</taxon>
        <taxon>eudicotyledons</taxon>
        <taxon>Gunneridae</taxon>
        <taxon>Pentapetalae</taxon>
        <taxon>rosids</taxon>
        <taxon>fabids</taxon>
        <taxon>Fabales</taxon>
        <taxon>Quillajaceae</taxon>
        <taxon>Quillaja</taxon>
    </lineage>
</organism>
<sequence length="376" mass="42260">MNDLPFHIDQVVESRSFLTGFRGAWFRCKIKDISKRKGQIRYALDYFDYPDQKILWTKVYQKPPHISSKSKVMKRQLMVRPRFPPVYHESQKPDVNSVSEMIVIIDDAWEVGDLVDWWTDGCYWSGRVAEMLGDEKVKIELPSPPVGEGSTYEAFTKDLRPCLHWSPENSWMVPMSTENRNGRSFARIIKPANCVTGTLLNIGSLGRDAKGIQSTDRTSDRCNASLSSQISVSSLESPGISLLTTKRSFSTVASDGLYLPETNMVFDVVETSTGKTSCSDSVSSSHVRDVSMEFVGTTATNVGYNDKDPSKKMKTGGSICLNSMCSNTIEATILDLEELVHRVKWIRGVLEYGMPLSSTVRASWEFLQHRASHMPK</sequence>
<dbReference type="PANTHER" id="PTHR36805">
    <property type="entry name" value="AGENET DOMAIN-CONTAINING PROTEIN"/>
    <property type="match status" value="1"/>
</dbReference>
<dbReference type="PANTHER" id="PTHR36805:SF7">
    <property type="entry name" value="AGENET DOMAIN-CONTAINING PROTEIN"/>
    <property type="match status" value="1"/>
</dbReference>
<comment type="caution">
    <text evidence="2">The sequence shown here is derived from an EMBL/GenBank/DDBJ whole genome shotgun (WGS) entry which is preliminary data.</text>
</comment>
<evidence type="ECO:0000313" key="2">
    <source>
        <dbReference type="EMBL" id="KAJ7954757.1"/>
    </source>
</evidence>
<dbReference type="InterPro" id="IPR008395">
    <property type="entry name" value="Agenet-like_dom"/>
</dbReference>
<dbReference type="KEGG" id="qsa:O6P43_021461"/>
<protein>
    <submittedName>
        <fullName evidence="2">Agenet domain protein</fullName>
    </submittedName>
</protein>
<evidence type="ECO:0000259" key="1">
    <source>
        <dbReference type="SMART" id="SM00743"/>
    </source>
</evidence>
<feature type="domain" description="Agenet" evidence="1">
    <location>
        <begin position="107"/>
        <end position="167"/>
    </location>
</feature>
<name>A0AAD7LB33_QUISA</name>
<dbReference type="InterPro" id="IPR014002">
    <property type="entry name" value="Agenet_dom_plant"/>
</dbReference>
<dbReference type="Proteomes" id="UP001163823">
    <property type="component" value="Chromosome 9"/>
</dbReference>
<dbReference type="EMBL" id="JARAOO010000009">
    <property type="protein sequence ID" value="KAJ7954757.1"/>
    <property type="molecule type" value="Genomic_DNA"/>
</dbReference>